<sequence length="266" mass="30248">MAAKRVCIAEILWFLLNNQENINDVGFKLEVVEFYTNDEILNGKKILLTEIEGLKKDIIKLTARGNTKYDKRIESVNSASILSGDNVDNCASKKSWADRTAKRYTSQSESCDEIVGDDGFQVVRSKKRKKSSTSPQLTSPKPASKPASKQMKTYGTGISCPLKASKIIEEKITYYIGNVSTCNKNIIEDHLKQNNIAFLQCFPVLPADWTPLMNDRNLDNTCLSFYNIINNSLELFAPFQTYKPRNKKSWITNDILKMSNKQYKLY</sequence>
<dbReference type="KEGG" id="hro:HELRODRAFT_184212"/>
<dbReference type="InParanoid" id="T1FKS0"/>
<dbReference type="RefSeq" id="XP_009016762.1">
    <property type="nucleotide sequence ID" value="XM_009018514.1"/>
</dbReference>
<proteinExistence type="predicted"/>
<dbReference type="EMBL" id="AMQM01009415">
    <property type="status" value="NOT_ANNOTATED_CDS"/>
    <property type="molecule type" value="Genomic_DNA"/>
</dbReference>
<dbReference type="Proteomes" id="UP000015101">
    <property type="component" value="Unassembled WGS sequence"/>
</dbReference>
<keyword evidence="4" id="KW-1185">Reference proteome</keyword>
<evidence type="ECO:0000313" key="4">
    <source>
        <dbReference type="Proteomes" id="UP000015101"/>
    </source>
</evidence>
<evidence type="ECO:0000313" key="3">
    <source>
        <dbReference type="EnsemblMetazoa" id="HelroP184212"/>
    </source>
</evidence>
<evidence type="ECO:0000256" key="1">
    <source>
        <dbReference type="SAM" id="MobiDB-lite"/>
    </source>
</evidence>
<dbReference type="AlphaFoldDB" id="T1FKS0"/>
<evidence type="ECO:0000313" key="2">
    <source>
        <dbReference type="EMBL" id="ESO05142.1"/>
    </source>
</evidence>
<reference evidence="4" key="1">
    <citation type="submission" date="2012-12" db="EMBL/GenBank/DDBJ databases">
        <authorList>
            <person name="Hellsten U."/>
            <person name="Grimwood J."/>
            <person name="Chapman J.A."/>
            <person name="Shapiro H."/>
            <person name="Aerts A."/>
            <person name="Otillar R.P."/>
            <person name="Terry A.Y."/>
            <person name="Boore J.L."/>
            <person name="Simakov O."/>
            <person name="Marletaz F."/>
            <person name="Cho S.-J."/>
            <person name="Edsinger-Gonzales E."/>
            <person name="Havlak P."/>
            <person name="Kuo D.-H."/>
            <person name="Larsson T."/>
            <person name="Lv J."/>
            <person name="Arendt D."/>
            <person name="Savage R."/>
            <person name="Osoegawa K."/>
            <person name="de Jong P."/>
            <person name="Lindberg D.R."/>
            <person name="Seaver E.C."/>
            <person name="Weisblat D.A."/>
            <person name="Putnam N.H."/>
            <person name="Grigoriev I.V."/>
            <person name="Rokhsar D.S."/>
        </authorList>
    </citation>
    <scope>NUCLEOTIDE SEQUENCE</scope>
</reference>
<protein>
    <submittedName>
        <fullName evidence="2 3">Uncharacterized protein</fullName>
    </submittedName>
</protein>
<name>T1FKS0_HELRO</name>
<reference evidence="3" key="3">
    <citation type="submission" date="2015-06" db="UniProtKB">
        <authorList>
            <consortium name="EnsemblMetazoa"/>
        </authorList>
    </citation>
    <scope>IDENTIFICATION</scope>
</reference>
<organism evidence="3 4">
    <name type="scientific">Helobdella robusta</name>
    <name type="common">Californian leech</name>
    <dbReference type="NCBI Taxonomy" id="6412"/>
    <lineage>
        <taxon>Eukaryota</taxon>
        <taxon>Metazoa</taxon>
        <taxon>Spiralia</taxon>
        <taxon>Lophotrochozoa</taxon>
        <taxon>Annelida</taxon>
        <taxon>Clitellata</taxon>
        <taxon>Hirudinea</taxon>
        <taxon>Rhynchobdellida</taxon>
        <taxon>Glossiphoniidae</taxon>
        <taxon>Helobdella</taxon>
    </lineage>
</organism>
<dbReference type="EnsemblMetazoa" id="HelroT184212">
    <property type="protein sequence ID" value="HelroP184212"/>
    <property type="gene ID" value="HelroG184212"/>
</dbReference>
<dbReference type="GeneID" id="20209419"/>
<dbReference type="HOGENOM" id="CLU_064172_0_0_1"/>
<accession>T1FKS0</accession>
<feature type="region of interest" description="Disordered" evidence="1">
    <location>
        <begin position="124"/>
        <end position="152"/>
    </location>
</feature>
<dbReference type="EMBL" id="KB096390">
    <property type="protein sequence ID" value="ESO05142.1"/>
    <property type="molecule type" value="Genomic_DNA"/>
</dbReference>
<gene>
    <name evidence="3" type="primary">20209419</name>
    <name evidence="2" type="ORF">HELRODRAFT_184212</name>
</gene>
<dbReference type="CTD" id="20209419"/>
<reference evidence="2 4" key="2">
    <citation type="journal article" date="2013" name="Nature">
        <title>Insights into bilaterian evolution from three spiralian genomes.</title>
        <authorList>
            <person name="Simakov O."/>
            <person name="Marletaz F."/>
            <person name="Cho S.J."/>
            <person name="Edsinger-Gonzales E."/>
            <person name="Havlak P."/>
            <person name="Hellsten U."/>
            <person name="Kuo D.H."/>
            <person name="Larsson T."/>
            <person name="Lv J."/>
            <person name="Arendt D."/>
            <person name="Savage R."/>
            <person name="Osoegawa K."/>
            <person name="de Jong P."/>
            <person name="Grimwood J."/>
            <person name="Chapman J.A."/>
            <person name="Shapiro H."/>
            <person name="Aerts A."/>
            <person name="Otillar R.P."/>
            <person name="Terry A.Y."/>
            <person name="Boore J.L."/>
            <person name="Grigoriev I.V."/>
            <person name="Lindberg D.R."/>
            <person name="Seaver E.C."/>
            <person name="Weisblat D.A."/>
            <person name="Putnam N.H."/>
            <person name="Rokhsar D.S."/>
        </authorList>
    </citation>
    <scope>NUCLEOTIDE SEQUENCE</scope>
</reference>